<keyword evidence="2" id="KW-1185">Reference proteome</keyword>
<evidence type="ECO:0000313" key="2">
    <source>
        <dbReference type="Proteomes" id="UP000587396"/>
    </source>
</evidence>
<dbReference type="AlphaFoldDB" id="A0A842JH12"/>
<name>A0A842JH12_9ACTN</name>
<dbReference type="Proteomes" id="UP000587396">
    <property type="component" value="Unassembled WGS sequence"/>
</dbReference>
<evidence type="ECO:0000313" key="1">
    <source>
        <dbReference type="EMBL" id="MBC2889771.1"/>
    </source>
</evidence>
<comment type="caution">
    <text evidence="1">The sequence shown here is derived from an EMBL/GenBank/DDBJ whole genome shotgun (WGS) entry which is preliminary data.</text>
</comment>
<reference evidence="1 2" key="1">
    <citation type="submission" date="2020-08" db="EMBL/GenBank/DDBJ databases">
        <authorList>
            <person name="Liu C."/>
            <person name="Sun Q."/>
        </authorList>
    </citation>
    <scope>NUCLEOTIDE SEQUENCE [LARGE SCALE GENOMIC DNA]</scope>
    <source>
        <strain evidence="1 2">N22</strain>
    </source>
</reference>
<sequence length="301" mass="34580">MVAKNQRSAIRIDRDMNGFETKDLKATLICSIPDSLEEVADARFLEWSRKNAPSQVSKIESGKLHAWPYYPDQWLLKELGASFRVAEGAEEILLDGVVYSCDANGLHHTRTIGVRALWKLNPDLPKVVPIDEETADIKTIIYQMLGMALRESQEIEWFLNHSFIFAFSDKQRRKIKTIDEAIEYWSHKTLGAMVNIMKESFEFSEDVENGFKLFIDMRNRLVHDILMSERYNIDTNWGQRELMAYLDLFLTLCEPIKEIATACCDVSFALGEDLFGDSIPNWERNPNLAGLFSASFSVKLH</sequence>
<dbReference type="RefSeq" id="WP_185905550.1">
    <property type="nucleotide sequence ID" value="NZ_JACMSE010000007.1"/>
</dbReference>
<protein>
    <submittedName>
        <fullName evidence="1">Uncharacterized protein</fullName>
    </submittedName>
</protein>
<proteinExistence type="predicted"/>
<accession>A0A842JH12</accession>
<organism evidence="1 2">
    <name type="scientific">Gordonibacter massiliensis</name>
    <name type="common">ex Traore et al. 2017</name>
    <dbReference type="NCBI Taxonomy" id="1841863"/>
    <lineage>
        <taxon>Bacteria</taxon>
        <taxon>Bacillati</taxon>
        <taxon>Actinomycetota</taxon>
        <taxon>Coriobacteriia</taxon>
        <taxon>Eggerthellales</taxon>
        <taxon>Eggerthellaceae</taxon>
        <taxon>Gordonibacter</taxon>
    </lineage>
</organism>
<gene>
    <name evidence="1" type="ORF">H7313_10540</name>
</gene>
<dbReference type="EMBL" id="JACMSE010000007">
    <property type="protein sequence ID" value="MBC2889771.1"/>
    <property type="molecule type" value="Genomic_DNA"/>
</dbReference>